<reference evidence="5" key="1">
    <citation type="submission" date="2017-02" db="UniProtKB">
        <authorList>
            <consortium name="WormBaseParasite"/>
        </authorList>
    </citation>
    <scope>IDENTIFICATION</scope>
</reference>
<feature type="compositionally biased region" description="Low complexity" evidence="1">
    <location>
        <begin position="101"/>
        <end position="113"/>
    </location>
</feature>
<dbReference type="InterPro" id="IPR038217">
    <property type="entry name" value="MRG_C_sf"/>
</dbReference>
<proteinExistence type="predicted"/>
<evidence type="ECO:0000313" key="4">
    <source>
        <dbReference type="Proteomes" id="UP000274429"/>
    </source>
</evidence>
<evidence type="ECO:0000256" key="1">
    <source>
        <dbReference type="SAM" id="MobiDB-lite"/>
    </source>
</evidence>
<dbReference type="AlphaFoldDB" id="A0A0R3WT53"/>
<dbReference type="EMBL" id="UYWX01003308">
    <property type="protein sequence ID" value="VDM23784.1"/>
    <property type="molecule type" value="Genomic_DNA"/>
</dbReference>
<reference evidence="3 4" key="2">
    <citation type="submission" date="2018-11" db="EMBL/GenBank/DDBJ databases">
        <authorList>
            <consortium name="Pathogen Informatics"/>
        </authorList>
    </citation>
    <scope>NUCLEOTIDE SEQUENCE [LARGE SCALE GENOMIC DNA]</scope>
</reference>
<dbReference type="Pfam" id="PF05712">
    <property type="entry name" value="MRG"/>
    <property type="match status" value="1"/>
</dbReference>
<dbReference type="WBParaSite" id="TTAC_0000394301-mRNA-1">
    <property type="protein sequence ID" value="TTAC_0000394301-mRNA-1"/>
    <property type="gene ID" value="TTAC_0000394301"/>
</dbReference>
<dbReference type="STRING" id="6205.A0A0R3WT53"/>
<feature type="compositionally biased region" description="Polar residues" evidence="1">
    <location>
        <begin position="126"/>
        <end position="138"/>
    </location>
</feature>
<feature type="domain" description="MRG" evidence="2">
    <location>
        <begin position="30"/>
        <end position="89"/>
    </location>
</feature>
<feature type="compositionally biased region" description="Pro residues" evidence="1">
    <location>
        <begin position="163"/>
        <end position="173"/>
    </location>
</feature>
<dbReference type="OrthoDB" id="6287997at2759"/>
<protein>
    <submittedName>
        <fullName evidence="5">MRG domain-containing protein</fullName>
    </submittedName>
</protein>
<dbReference type="InterPro" id="IPR026541">
    <property type="entry name" value="MRG_dom"/>
</dbReference>
<organism evidence="5">
    <name type="scientific">Hydatigena taeniaeformis</name>
    <name type="common">Feline tapeworm</name>
    <name type="synonym">Taenia taeniaeformis</name>
    <dbReference type="NCBI Taxonomy" id="6205"/>
    <lineage>
        <taxon>Eukaryota</taxon>
        <taxon>Metazoa</taxon>
        <taxon>Spiralia</taxon>
        <taxon>Lophotrochozoa</taxon>
        <taxon>Platyhelminthes</taxon>
        <taxon>Cestoda</taxon>
        <taxon>Eucestoda</taxon>
        <taxon>Cyclophyllidea</taxon>
        <taxon>Taeniidae</taxon>
        <taxon>Hydatigera</taxon>
    </lineage>
</organism>
<dbReference type="Proteomes" id="UP000274429">
    <property type="component" value="Unassembled WGS sequence"/>
</dbReference>
<accession>A0A0R3WT53</accession>
<sequence>MLATGQSSLRNGLDPPLRSQFNILSSEEIAKNPLLPCLVYDAVYILRLIVRLPALINQMSLTKCRRSIVLRHLYLFIAYLDETREFWFTSTRPALAAPVLSSASTSTSTDATTIPHGVKRMEPRSGPSTANAINTGATSPAICSVPKKRRRTMSSEPVSKTSMPPPSSPPPPSLSSLTSSELSLGRLGLSVLLSS</sequence>
<evidence type="ECO:0000313" key="3">
    <source>
        <dbReference type="EMBL" id="VDM23784.1"/>
    </source>
</evidence>
<dbReference type="Gene3D" id="1.10.274.30">
    <property type="entry name" value="MRG domain"/>
    <property type="match status" value="1"/>
</dbReference>
<evidence type="ECO:0000259" key="2">
    <source>
        <dbReference type="Pfam" id="PF05712"/>
    </source>
</evidence>
<evidence type="ECO:0000313" key="5">
    <source>
        <dbReference type="WBParaSite" id="TTAC_0000394301-mRNA-1"/>
    </source>
</evidence>
<dbReference type="PROSITE" id="PS51640">
    <property type="entry name" value="MRG"/>
    <property type="match status" value="1"/>
</dbReference>
<gene>
    <name evidence="3" type="ORF">TTAC_LOCUS3928</name>
</gene>
<keyword evidence="4" id="KW-1185">Reference proteome</keyword>
<feature type="region of interest" description="Disordered" evidence="1">
    <location>
        <begin position="101"/>
        <end position="180"/>
    </location>
</feature>
<name>A0A0R3WT53_HYDTA</name>